<organism evidence="2 3">
    <name type="scientific">Aphis craccivora</name>
    <name type="common">Cowpea aphid</name>
    <dbReference type="NCBI Taxonomy" id="307492"/>
    <lineage>
        <taxon>Eukaryota</taxon>
        <taxon>Metazoa</taxon>
        <taxon>Ecdysozoa</taxon>
        <taxon>Arthropoda</taxon>
        <taxon>Hexapoda</taxon>
        <taxon>Insecta</taxon>
        <taxon>Pterygota</taxon>
        <taxon>Neoptera</taxon>
        <taxon>Paraneoptera</taxon>
        <taxon>Hemiptera</taxon>
        <taxon>Sternorrhyncha</taxon>
        <taxon>Aphidomorpha</taxon>
        <taxon>Aphidoidea</taxon>
        <taxon>Aphididae</taxon>
        <taxon>Aphidini</taxon>
        <taxon>Aphis</taxon>
        <taxon>Aphis</taxon>
    </lineage>
</organism>
<evidence type="ECO:0000313" key="3">
    <source>
        <dbReference type="Proteomes" id="UP000478052"/>
    </source>
</evidence>
<dbReference type="Proteomes" id="UP000478052">
    <property type="component" value="Unassembled WGS sequence"/>
</dbReference>
<evidence type="ECO:0000313" key="2">
    <source>
        <dbReference type="EMBL" id="KAF0750900.1"/>
    </source>
</evidence>
<evidence type="ECO:0000259" key="1">
    <source>
        <dbReference type="Pfam" id="PF12017"/>
    </source>
</evidence>
<dbReference type="EMBL" id="VUJU01005547">
    <property type="protein sequence ID" value="KAF0750900.1"/>
    <property type="molecule type" value="Genomic_DNA"/>
</dbReference>
<dbReference type="AlphaFoldDB" id="A0A6G0Y834"/>
<dbReference type="InterPro" id="IPR021896">
    <property type="entry name" value="THAP9-like_HTH"/>
</dbReference>
<name>A0A6G0Y834_APHCR</name>
<sequence>MKFDDANDMLLESFGKHKNLITNVSKKLREKSTKEFALSLHFFSAKAYDYVRKQFNTILPHSRTLGKWYSHVNAEPGFTEEAIETRH</sequence>
<reference evidence="2 3" key="1">
    <citation type="submission" date="2019-08" db="EMBL/GenBank/DDBJ databases">
        <title>Whole genome of Aphis craccivora.</title>
        <authorList>
            <person name="Voronova N.V."/>
            <person name="Shulinski R.S."/>
            <person name="Bandarenka Y.V."/>
            <person name="Zhorov D.G."/>
            <person name="Warner D."/>
        </authorList>
    </citation>
    <scope>NUCLEOTIDE SEQUENCE [LARGE SCALE GENOMIC DNA]</scope>
    <source>
        <strain evidence="2">180601</strain>
        <tissue evidence="2">Whole Body</tissue>
    </source>
</reference>
<accession>A0A6G0Y834</accession>
<protein>
    <submittedName>
        <fullName evidence="2">THAP domain-containing protein 1 B-like</fullName>
    </submittedName>
</protein>
<keyword evidence="3" id="KW-1185">Reference proteome</keyword>
<proteinExistence type="predicted"/>
<dbReference type="OrthoDB" id="6629931at2759"/>
<gene>
    <name evidence="2" type="ORF">FWK35_00019419</name>
</gene>
<feature type="domain" description="THAP9-like helix-turn-helix" evidence="1">
    <location>
        <begin position="4"/>
        <end position="68"/>
    </location>
</feature>
<comment type="caution">
    <text evidence="2">The sequence shown here is derived from an EMBL/GenBank/DDBJ whole genome shotgun (WGS) entry which is preliminary data.</text>
</comment>
<dbReference type="Pfam" id="PF12017">
    <property type="entry name" value="Tnp_P_element"/>
    <property type="match status" value="1"/>
</dbReference>